<dbReference type="SUPFAM" id="SSF56300">
    <property type="entry name" value="Metallo-dependent phosphatases"/>
    <property type="match status" value="1"/>
</dbReference>
<evidence type="ECO:0000256" key="11">
    <source>
        <dbReference type="ARBA" id="ARBA00023211"/>
    </source>
</evidence>
<dbReference type="PANTHER" id="PTHR12849:SF0">
    <property type="entry name" value="LARIAT DEBRANCHING ENZYME"/>
    <property type="match status" value="1"/>
</dbReference>
<dbReference type="Pfam" id="PF00149">
    <property type="entry name" value="Metallophos"/>
    <property type="match status" value="1"/>
</dbReference>
<keyword evidence="6" id="KW-0507">mRNA processing</keyword>
<comment type="subcellular location">
    <subcellularLocation>
        <location evidence="4">Nucleus</location>
    </subcellularLocation>
</comment>
<comment type="cofactor">
    <cofactor evidence="3">
        <name>Fe(2+)</name>
        <dbReference type="ChEBI" id="CHEBI:29033"/>
    </cofactor>
</comment>
<keyword evidence="11" id="KW-0464">Manganese</keyword>
<evidence type="ECO:0000259" key="14">
    <source>
        <dbReference type="SMART" id="SM01124"/>
    </source>
</evidence>
<evidence type="ECO:0000256" key="7">
    <source>
        <dbReference type="ARBA" id="ARBA00022723"/>
    </source>
</evidence>
<evidence type="ECO:0000313" key="15">
    <source>
        <dbReference type="EMBL" id="CAL1703069.1"/>
    </source>
</evidence>
<evidence type="ECO:0000256" key="12">
    <source>
        <dbReference type="ARBA" id="ARBA00023242"/>
    </source>
</evidence>
<evidence type="ECO:0000256" key="13">
    <source>
        <dbReference type="SAM" id="MobiDB-lite"/>
    </source>
</evidence>
<dbReference type="Pfam" id="PF05011">
    <property type="entry name" value="DBR1"/>
    <property type="match status" value="1"/>
</dbReference>
<dbReference type="InterPro" id="IPR041816">
    <property type="entry name" value="Dbr1_N"/>
</dbReference>
<dbReference type="CDD" id="cd00844">
    <property type="entry name" value="MPP_Dbr1_N"/>
    <property type="match status" value="1"/>
</dbReference>
<evidence type="ECO:0000256" key="8">
    <source>
        <dbReference type="ARBA" id="ARBA00022801"/>
    </source>
</evidence>
<keyword evidence="12" id="KW-0539">Nucleus</keyword>
<feature type="region of interest" description="Disordered" evidence="13">
    <location>
        <begin position="428"/>
        <end position="447"/>
    </location>
</feature>
<evidence type="ECO:0000256" key="1">
    <source>
        <dbReference type="ARBA" id="ARBA00001936"/>
    </source>
</evidence>
<dbReference type="PANTHER" id="PTHR12849">
    <property type="entry name" value="RNA LARIAT DEBRANCHING ENZYME"/>
    <property type="match status" value="1"/>
</dbReference>
<dbReference type="InterPro" id="IPR007708">
    <property type="entry name" value="DBR1_C"/>
</dbReference>
<evidence type="ECO:0000256" key="3">
    <source>
        <dbReference type="ARBA" id="ARBA00001954"/>
    </source>
</evidence>
<keyword evidence="16" id="KW-1185">Reference proteome</keyword>
<protein>
    <recommendedName>
        <fullName evidence="14">Lariat debranching enzyme C-terminal domain-containing protein</fullName>
    </recommendedName>
</protein>
<evidence type="ECO:0000256" key="2">
    <source>
        <dbReference type="ARBA" id="ARBA00001947"/>
    </source>
</evidence>
<keyword evidence="8" id="KW-0378">Hydrolase</keyword>
<comment type="cofactor">
    <cofactor evidence="2">
        <name>Zn(2+)</name>
        <dbReference type="ChEBI" id="CHEBI:29105"/>
    </cofactor>
</comment>
<reference evidence="16" key="1">
    <citation type="submission" date="2024-04" db="EMBL/GenBank/DDBJ databases">
        <authorList>
            <person name="Shaw F."/>
            <person name="Minotto A."/>
        </authorList>
    </citation>
    <scope>NUCLEOTIDE SEQUENCE [LARGE SCALE GENOMIC DNA]</scope>
</reference>
<name>A0ABP1D7D8_9APHY</name>
<organism evidence="15 16">
    <name type="scientific">Somion occarium</name>
    <dbReference type="NCBI Taxonomy" id="3059160"/>
    <lineage>
        <taxon>Eukaryota</taxon>
        <taxon>Fungi</taxon>
        <taxon>Dikarya</taxon>
        <taxon>Basidiomycota</taxon>
        <taxon>Agaricomycotina</taxon>
        <taxon>Agaricomycetes</taxon>
        <taxon>Polyporales</taxon>
        <taxon>Cerrenaceae</taxon>
        <taxon>Somion</taxon>
    </lineage>
</organism>
<evidence type="ECO:0000256" key="4">
    <source>
        <dbReference type="ARBA" id="ARBA00004123"/>
    </source>
</evidence>
<proteinExistence type="inferred from homology"/>
<evidence type="ECO:0000256" key="6">
    <source>
        <dbReference type="ARBA" id="ARBA00022664"/>
    </source>
</evidence>
<sequence length="467" mass="52696">MKIAIEGCCHGALDATYSQIETLQTRNNYKVDLLLICGDFQAIRNERDLQCMAVPDKYKKLGEFWKYYTGEKTAPVLTIVIGGNHEASNYFWELYHGGWIAPSMYFLGHAGCIQVNGLRIAGASGIFKPQDFHQGHWERLPYTPSAMRSIYHIREYNIRRLSLLSPRPTIFLSHDWPQSIEQHGDLRGLIRRKPFFKRDIETGQLGSPPLMGLLRTLRPEWWFSAHLHCRFEAAVVHASDNGVGGQQAGKGAEGTNPDEIAIEDDEFDKPEKVITEKTNEKETEATNNVSRNPDEILLEDEEEDVVAPPPPPPPPLQTKFLALDKCLPQRNFLEVIDVPSPSDFVPPPNTDSSRPIISFDPEWLAITRAFNPHLSTTRAQLTYPNESQAREAVQRELEWVKTHVFADPQDGGKGIKIVEDCQQFVMTAPAPGKEGADGKQQPPYYPNPQTTAFCAMLEIENKVDHAR</sequence>
<gene>
    <name evidence="15" type="ORF">GFSPODELE1_LOCUS4384</name>
</gene>
<feature type="domain" description="Lariat debranching enzyme C-terminal" evidence="14">
    <location>
        <begin position="307"/>
        <end position="463"/>
    </location>
</feature>
<keyword evidence="7" id="KW-0479">Metal-binding</keyword>
<evidence type="ECO:0000256" key="5">
    <source>
        <dbReference type="ARBA" id="ARBA00006045"/>
    </source>
</evidence>
<comment type="cofactor">
    <cofactor evidence="1">
        <name>Mn(2+)</name>
        <dbReference type="ChEBI" id="CHEBI:29035"/>
    </cofactor>
</comment>
<keyword evidence="10" id="KW-0408">Iron</keyword>
<keyword evidence="9" id="KW-0862">Zinc</keyword>
<comment type="similarity">
    <text evidence="5">Belongs to the lariat debranching enzyme family.</text>
</comment>
<evidence type="ECO:0000313" key="16">
    <source>
        <dbReference type="Proteomes" id="UP001497453"/>
    </source>
</evidence>
<evidence type="ECO:0000256" key="10">
    <source>
        <dbReference type="ARBA" id="ARBA00023004"/>
    </source>
</evidence>
<accession>A0ABP1D7D8</accession>
<dbReference type="Proteomes" id="UP001497453">
    <property type="component" value="Chromosome 3"/>
</dbReference>
<dbReference type="InterPro" id="IPR029052">
    <property type="entry name" value="Metallo-depent_PP-like"/>
</dbReference>
<evidence type="ECO:0000256" key="9">
    <source>
        <dbReference type="ARBA" id="ARBA00022833"/>
    </source>
</evidence>
<dbReference type="SMART" id="SM01124">
    <property type="entry name" value="DBR1"/>
    <property type="match status" value="1"/>
</dbReference>
<dbReference type="EMBL" id="OZ037946">
    <property type="protein sequence ID" value="CAL1703069.1"/>
    <property type="molecule type" value="Genomic_DNA"/>
</dbReference>
<dbReference type="InterPro" id="IPR004843">
    <property type="entry name" value="Calcineurin-like_PHP"/>
</dbReference>